<feature type="transmembrane region" description="Helical" evidence="1">
    <location>
        <begin position="105"/>
        <end position="126"/>
    </location>
</feature>
<reference evidence="2" key="1">
    <citation type="submission" date="2023-02" db="EMBL/GenBank/DDBJ databases">
        <title>Pathogen: clinical or host-associated sample.</title>
        <authorList>
            <person name="Hergert J."/>
            <person name="Casey R."/>
            <person name="Wagner J."/>
            <person name="Young E.L."/>
            <person name="Oakeson K.F."/>
        </authorList>
    </citation>
    <scope>NUCLEOTIDE SEQUENCE</scope>
    <source>
        <strain evidence="2">2022CK-00830</strain>
    </source>
</reference>
<sequence length="145" mass="16722">MEKIHYANIIKSFFLGLFMGVILQFLDTSDTAFTYRAMIVLASGSIGFIIGFITEWVTALLPIQIANPRTYFFINNLIALLVTACIMITFYVLSRDELESRGEFTPTLLIVLGIICMANVMDYLMYRRAQRRLERFKSEVKRNNL</sequence>
<dbReference type="Proteomes" id="UP001220962">
    <property type="component" value="Chromosome"/>
</dbReference>
<dbReference type="EMBL" id="CP118101">
    <property type="protein sequence ID" value="WDH80700.1"/>
    <property type="molecule type" value="Genomic_DNA"/>
</dbReference>
<gene>
    <name evidence="2" type="ORF">PUW23_14175</name>
</gene>
<feature type="transmembrane region" description="Helical" evidence="1">
    <location>
        <begin position="38"/>
        <end position="61"/>
    </location>
</feature>
<proteinExistence type="predicted"/>
<keyword evidence="1" id="KW-1133">Transmembrane helix</keyword>
<feature type="transmembrane region" description="Helical" evidence="1">
    <location>
        <begin position="7"/>
        <end position="26"/>
    </location>
</feature>
<evidence type="ECO:0000256" key="1">
    <source>
        <dbReference type="SAM" id="Phobius"/>
    </source>
</evidence>
<accession>A0AAX3MW85</accession>
<evidence type="ECO:0008006" key="4">
    <source>
        <dbReference type="Google" id="ProtNLM"/>
    </source>
</evidence>
<dbReference type="AlphaFoldDB" id="A0AAX3MW85"/>
<organism evidence="2 3">
    <name type="scientific">Paenibacillus urinalis</name>
    <dbReference type="NCBI Taxonomy" id="521520"/>
    <lineage>
        <taxon>Bacteria</taxon>
        <taxon>Bacillati</taxon>
        <taxon>Bacillota</taxon>
        <taxon>Bacilli</taxon>
        <taxon>Bacillales</taxon>
        <taxon>Paenibacillaceae</taxon>
        <taxon>Paenibacillus</taxon>
    </lineage>
</organism>
<protein>
    <recommendedName>
        <fullName evidence="4">DUF3021 domain-containing protein</fullName>
    </recommendedName>
</protein>
<keyword evidence="1" id="KW-0812">Transmembrane</keyword>
<name>A0AAX3MW85_9BACL</name>
<dbReference type="RefSeq" id="WP_047910286.1">
    <property type="nucleotide sequence ID" value="NZ_CP118101.1"/>
</dbReference>
<evidence type="ECO:0000313" key="3">
    <source>
        <dbReference type="Proteomes" id="UP001220962"/>
    </source>
</evidence>
<feature type="transmembrane region" description="Helical" evidence="1">
    <location>
        <begin position="73"/>
        <end position="93"/>
    </location>
</feature>
<evidence type="ECO:0000313" key="2">
    <source>
        <dbReference type="EMBL" id="WDH80700.1"/>
    </source>
</evidence>
<keyword evidence="1" id="KW-0472">Membrane</keyword>